<proteinExistence type="inferred from homology"/>
<comment type="similarity">
    <text evidence="2">Belongs to the peptidase A1 family.</text>
</comment>
<evidence type="ECO:0000313" key="10">
    <source>
        <dbReference type="EMBL" id="KAK9683529.1"/>
    </source>
</evidence>
<dbReference type="PANTHER" id="PTHR47967">
    <property type="entry name" value="OS07G0603500 PROTEIN-RELATED"/>
    <property type="match status" value="1"/>
</dbReference>
<dbReference type="InterPro" id="IPR032799">
    <property type="entry name" value="TAXi_C"/>
</dbReference>
<dbReference type="PROSITE" id="PS00141">
    <property type="entry name" value="ASP_PROTEASE"/>
    <property type="match status" value="1"/>
</dbReference>
<protein>
    <recommendedName>
        <fullName evidence="9">Peptidase A1 domain-containing protein</fullName>
    </recommendedName>
</protein>
<keyword evidence="3" id="KW-0964">Secreted</keyword>
<dbReference type="PANTHER" id="PTHR47967:SF128">
    <property type="entry name" value="ASPARTIC PROTEINASE CDR1-LIKE"/>
    <property type="match status" value="1"/>
</dbReference>
<dbReference type="Proteomes" id="UP001443914">
    <property type="component" value="Unassembled WGS sequence"/>
</dbReference>
<dbReference type="InterPro" id="IPR034161">
    <property type="entry name" value="Pepsin-like_plant"/>
</dbReference>
<keyword evidence="5" id="KW-0064">Aspartyl protease</keyword>
<dbReference type="InterPro" id="IPR001969">
    <property type="entry name" value="Aspartic_peptidase_AS"/>
</dbReference>
<gene>
    <name evidence="10" type="ORF">RND81_10G148100</name>
</gene>
<keyword evidence="7" id="KW-0325">Glycoprotein</keyword>
<dbReference type="GO" id="GO:0004190">
    <property type="term" value="F:aspartic-type endopeptidase activity"/>
    <property type="evidence" value="ECO:0007669"/>
    <property type="project" value="UniProtKB-KW"/>
</dbReference>
<feature type="chain" id="PRO_5043497649" description="Peptidase A1 domain-containing protein" evidence="8">
    <location>
        <begin position="22"/>
        <end position="442"/>
    </location>
</feature>
<evidence type="ECO:0000256" key="2">
    <source>
        <dbReference type="ARBA" id="ARBA00007447"/>
    </source>
</evidence>
<accession>A0AAW1I2T3</accession>
<dbReference type="InterPro" id="IPR032861">
    <property type="entry name" value="TAXi_N"/>
</dbReference>
<dbReference type="FunFam" id="2.40.70.10:FF:000050">
    <property type="entry name" value="Aspartic proteinase CDR1"/>
    <property type="match status" value="1"/>
</dbReference>
<dbReference type="GO" id="GO:0006508">
    <property type="term" value="P:proteolysis"/>
    <property type="evidence" value="ECO:0007669"/>
    <property type="project" value="UniProtKB-KW"/>
</dbReference>
<comment type="caution">
    <text evidence="10">The sequence shown here is derived from an EMBL/GenBank/DDBJ whole genome shotgun (WGS) entry which is preliminary data.</text>
</comment>
<evidence type="ECO:0000256" key="5">
    <source>
        <dbReference type="ARBA" id="ARBA00022750"/>
    </source>
</evidence>
<dbReference type="SUPFAM" id="SSF50630">
    <property type="entry name" value="Acid proteases"/>
    <property type="match status" value="1"/>
</dbReference>
<dbReference type="CDD" id="cd05476">
    <property type="entry name" value="pepsin_A_like_plant"/>
    <property type="match status" value="1"/>
</dbReference>
<keyword evidence="6" id="KW-0378">Hydrolase</keyword>
<evidence type="ECO:0000256" key="7">
    <source>
        <dbReference type="ARBA" id="ARBA00023180"/>
    </source>
</evidence>
<reference evidence="10" key="1">
    <citation type="submission" date="2024-03" db="EMBL/GenBank/DDBJ databases">
        <title>WGS assembly of Saponaria officinalis var. Norfolk2.</title>
        <authorList>
            <person name="Jenkins J."/>
            <person name="Shu S."/>
            <person name="Grimwood J."/>
            <person name="Barry K."/>
            <person name="Goodstein D."/>
            <person name="Schmutz J."/>
            <person name="Leebens-Mack J."/>
            <person name="Osbourn A."/>
        </authorList>
    </citation>
    <scope>NUCLEOTIDE SEQUENCE [LARGE SCALE GENOMIC DNA]</scope>
    <source>
        <strain evidence="10">JIC</strain>
    </source>
</reference>
<evidence type="ECO:0000256" key="4">
    <source>
        <dbReference type="ARBA" id="ARBA00022670"/>
    </source>
</evidence>
<dbReference type="PROSITE" id="PS51767">
    <property type="entry name" value="PEPTIDASE_A1"/>
    <property type="match status" value="1"/>
</dbReference>
<dbReference type="GO" id="GO:0005576">
    <property type="term" value="C:extracellular region"/>
    <property type="evidence" value="ECO:0007669"/>
    <property type="project" value="UniProtKB-SubCell"/>
</dbReference>
<dbReference type="Gene3D" id="2.40.70.10">
    <property type="entry name" value="Acid Proteases"/>
    <property type="match status" value="2"/>
</dbReference>
<feature type="domain" description="Peptidase A1" evidence="9">
    <location>
        <begin position="80"/>
        <end position="434"/>
    </location>
</feature>
<evidence type="ECO:0000313" key="11">
    <source>
        <dbReference type="Proteomes" id="UP001443914"/>
    </source>
</evidence>
<name>A0AAW1I2T3_SAPOF</name>
<keyword evidence="8" id="KW-0732">Signal</keyword>
<keyword evidence="11" id="KW-1185">Reference proteome</keyword>
<dbReference type="Pfam" id="PF14543">
    <property type="entry name" value="TAXi_N"/>
    <property type="match status" value="1"/>
</dbReference>
<evidence type="ECO:0000256" key="3">
    <source>
        <dbReference type="ARBA" id="ARBA00022525"/>
    </source>
</evidence>
<dbReference type="InterPro" id="IPR051708">
    <property type="entry name" value="Plant_Aspart_Prot_A1"/>
</dbReference>
<evidence type="ECO:0000256" key="1">
    <source>
        <dbReference type="ARBA" id="ARBA00004613"/>
    </source>
</evidence>
<organism evidence="10 11">
    <name type="scientific">Saponaria officinalis</name>
    <name type="common">Common soapwort</name>
    <name type="synonym">Lychnis saponaria</name>
    <dbReference type="NCBI Taxonomy" id="3572"/>
    <lineage>
        <taxon>Eukaryota</taxon>
        <taxon>Viridiplantae</taxon>
        <taxon>Streptophyta</taxon>
        <taxon>Embryophyta</taxon>
        <taxon>Tracheophyta</taxon>
        <taxon>Spermatophyta</taxon>
        <taxon>Magnoliopsida</taxon>
        <taxon>eudicotyledons</taxon>
        <taxon>Gunneridae</taxon>
        <taxon>Pentapetalae</taxon>
        <taxon>Caryophyllales</taxon>
        <taxon>Caryophyllaceae</taxon>
        <taxon>Caryophylleae</taxon>
        <taxon>Saponaria</taxon>
    </lineage>
</organism>
<evidence type="ECO:0000256" key="8">
    <source>
        <dbReference type="SAM" id="SignalP"/>
    </source>
</evidence>
<dbReference type="InterPro" id="IPR033121">
    <property type="entry name" value="PEPTIDASE_A1"/>
</dbReference>
<comment type="subcellular location">
    <subcellularLocation>
        <location evidence="1">Secreted</location>
    </subcellularLocation>
</comment>
<feature type="signal peptide" evidence="8">
    <location>
        <begin position="1"/>
        <end position="21"/>
    </location>
</feature>
<dbReference type="AlphaFoldDB" id="A0AAW1I2T3"/>
<sequence length="442" mass="48830">MTIYLCYFTILSLYIFHLTEAHLIGFSANLIHRDSPLSPLSTKSLNQYERLQNSIQRSMSYSTSASGDVQSKIRRSQGQYIMELSYGTPPVSQFGIIDTGSNFIWTQCQPCVKCFTQTFPIFDPRKSSTYKALHCDSQACKALFKHPIACAHYTKLCEYSFTQSIDGSRKVGVLATETITFKSKGSTEGLSFPMINIGCGHDSAGTFTRVGAGQIGLSSGPLSLVSQLGGKFSYCLNPFDMESSNYSSSRINFGTKAVVSGPDTISTPIVKSRLDTFYYLTLEAISVGETKIPFSRNSFVTVNNITYTRKGNMLIDSGTEMTILPRNMYTEVQNALIKAIKGGERIQDPNGQLQLCYKTNLRGADLDIPYLTAHFDGGDVVWKPVNLFTMVAEKVMCLTIIPSKNIRMVGVLGNIAQMNFLVGYDIVEGKVSFKPTICSQHE</sequence>
<keyword evidence="4" id="KW-0645">Protease</keyword>
<dbReference type="Pfam" id="PF14541">
    <property type="entry name" value="TAXi_C"/>
    <property type="match status" value="1"/>
</dbReference>
<evidence type="ECO:0000259" key="9">
    <source>
        <dbReference type="PROSITE" id="PS51767"/>
    </source>
</evidence>
<evidence type="ECO:0000256" key="6">
    <source>
        <dbReference type="ARBA" id="ARBA00022801"/>
    </source>
</evidence>
<dbReference type="InterPro" id="IPR021109">
    <property type="entry name" value="Peptidase_aspartic_dom_sf"/>
</dbReference>
<dbReference type="EMBL" id="JBDFQZ010000010">
    <property type="protein sequence ID" value="KAK9683529.1"/>
    <property type="molecule type" value="Genomic_DNA"/>
</dbReference>